<dbReference type="AlphaFoldDB" id="A0A8J3KG97"/>
<dbReference type="Proteomes" id="UP000659904">
    <property type="component" value="Unassembled WGS sequence"/>
</dbReference>
<accession>A0A8J3KG97</accession>
<dbReference type="Pfam" id="PF13558">
    <property type="entry name" value="SbcC_Walker_B"/>
    <property type="match status" value="1"/>
</dbReference>
<proteinExistence type="predicted"/>
<keyword evidence="3" id="KW-0742">SOS response</keyword>
<dbReference type="GO" id="GO:0006302">
    <property type="term" value="P:double-strand break repair"/>
    <property type="evidence" value="ECO:0007669"/>
    <property type="project" value="TreeGrafter"/>
</dbReference>
<evidence type="ECO:0000256" key="1">
    <source>
        <dbReference type="ARBA" id="ARBA00022763"/>
    </source>
</evidence>
<dbReference type="PANTHER" id="PTHR32182">
    <property type="entry name" value="DNA REPLICATION AND REPAIR PROTEIN RECF"/>
    <property type="match status" value="1"/>
</dbReference>
<comment type="caution">
    <text evidence="5">The sequence shown here is derived from an EMBL/GenBank/DDBJ whole genome shotgun (WGS) entry which is preliminary data.</text>
</comment>
<dbReference type="Pfam" id="PF13555">
    <property type="entry name" value="AAA_29"/>
    <property type="match status" value="1"/>
</dbReference>
<dbReference type="SUPFAM" id="SSF52540">
    <property type="entry name" value="P-loop containing nucleoside triphosphate hydrolases"/>
    <property type="match status" value="1"/>
</dbReference>
<sequence>MPDPGEAGQLRQFRLVRLQIVNWGTFSGYKDFPISRQGVLFTGPSGSGKSSLMDAHSTVLLPAHDQRFNASADLTARGSKQATRSVADYVRGAWSETNDEHEQSQVRYLRGGKPTWSAIGATYDDAAGGVVTAVAVKWFTGVDNDSANLKQLHMIIQGQFALTALEGWAERGFDTRWLKATYPASYPAGPEAYTRDLTTMIGLGGSKSALSLLGKAKAMKNVGDLNFFIRDNMLDRPETFAAAQRMVDTFKPLNDAFETAHRAYLQEKELRDVPGQWQRYQQATAERTRAESLKGGPAEVYLRGVHLRLLSEEIDRIDTALQTFDEDLQAKTKQREAAYGTFRSLEQQYSEQGQILLTLQVQLDAANIEVQARRDAYAGYSGQLALLGRSAPSIEAEFLALRLQLPQLAESARVEREQLASSLRAAFAQAGQLEKELQAKTGDLQALRVARSLIPAREAQRRDAIAEATGVPAADLPFAAELLDIAAGQERWRPAAEKVLRSFGLRLLVPERHERSIKEFIDTHDMRGIVEYSVVTATSAHRPRPRPETLAAKLAVNTDHPAGLWLAAQVTARFDHVCVETARELDQHRIGVTVRGTLKLPGNHYRKDDRPELTNPSSYILGANTAAKRAALEDEVAQLIVDSKQANDASEALRQRDHALLAAQQAAGAAAKHTVWSKLDHWKAADEAEQLEGRLAEIRSGDVDLQRLEQRRDDAEDVWQKLVGECSLLTSRSEEQSQRQTALVDEHDQEQRRPHEIDDEDDSRYLDEVLAELALTRSLDNMGQIRASFRRELDRRTGAADSTRQNAAMLMKRALDGFIEKWRDAAPDTSGDIDRCGGDFATLHKEIAARKLPEAMARFQQMISEDMVPSIGMLQRAIEKATHEIQERVDMVNIGLGRVEFNSGTHLQIACTYNPPAEVKAFRARVDELLSLAPGVRSDSAKAVAQFHRVRDLMALFTSDTTEARRWRTDVLDVRNSYTFYGSEKDPDGATVHTYRNTAANSGGEQEKLVAFCLAAALSYNLADRDSDGRPRFAPLMLDEAFSKSDETFSAQALSVFDEFGFQMLIAAPIRMSGIVEPFIGQAILVEKRMMADGARSNAASATFGELAARRGQESDGDAGA</sequence>
<reference evidence="5 6" key="1">
    <citation type="submission" date="2021-01" db="EMBL/GenBank/DDBJ databases">
        <title>Whole genome shotgun sequence of Catellatospora citrea NBRC 14495.</title>
        <authorList>
            <person name="Komaki H."/>
            <person name="Tamura T."/>
        </authorList>
    </citation>
    <scope>NUCLEOTIDE SEQUENCE [LARGE SCALE GENOMIC DNA]</scope>
    <source>
        <strain evidence="5 6">NBRC 14495</strain>
    </source>
</reference>
<dbReference type="EMBL" id="BONH01000005">
    <property type="protein sequence ID" value="GIF96570.1"/>
    <property type="molecule type" value="Genomic_DNA"/>
</dbReference>
<evidence type="ECO:0000256" key="4">
    <source>
        <dbReference type="SAM" id="MobiDB-lite"/>
    </source>
</evidence>
<keyword evidence="2" id="KW-0234">DNA repair</keyword>
<dbReference type="RefSeq" id="WP_120319531.1">
    <property type="nucleotide sequence ID" value="NZ_BONH01000005.1"/>
</dbReference>
<evidence type="ECO:0000256" key="2">
    <source>
        <dbReference type="ARBA" id="ARBA00023204"/>
    </source>
</evidence>
<dbReference type="GO" id="GO:0009432">
    <property type="term" value="P:SOS response"/>
    <property type="evidence" value="ECO:0007669"/>
    <property type="project" value="UniProtKB-KW"/>
</dbReference>
<dbReference type="PANTHER" id="PTHR32182:SF0">
    <property type="entry name" value="DNA REPLICATION AND REPAIR PROTEIN RECF"/>
    <property type="match status" value="1"/>
</dbReference>
<keyword evidence="1" id="KW-0227">DNA damage</keyword>
<feature type="compositionally biased region" description="Basic and acidic residues" evidence="4">
    <location>
        <begin position="744"/>
        <end position="756"/>
    </location>
</feature>
<dbReference type="Gene3D" id="3.40.50.300">
    <property type="entry name" value="P-loop containing nucleotide triphosphate hydrolases"/>
    <property type="match status" value="1"/>
</dbReference>
<dbReference type="InterPro" id="IPR027417">
    <property type="entry name" value="P-loop_NTPase"/>
</dbReference>
<evidence type="ECO:0000256" key="3">
    <source>
        <dbReference type="ARBA" id="ARBA00023236"/>
    </source>
</evidence>
<evidence type="ECO:0000313" key="5">
    <source>
        <dbReference type="EMBL" id="GIF96570.1"/>
    </source>
</evidence>
<organism evidence="5 6">
    <name type="scientific">Catellatospora citrea</name>
    <dbReference type="NCBI Taxonomy" id="53366"/>
    <lineage>
        <taxon>Bacteria</taxon>
        <taxon>Bacillati</taxon>
        <taxon>Actinomycetota</taxon>
        <taxon>Actinomycetes</taxon>
        <taxon>Micromonosporales</taxon>
        <taxon>Micromonosporaceae</taxon>
        <taxon>Catellatospora</taxon>
    </lineage>
</organism>
<gene>
    <name evidence="5" type="ORF">Cci01nite_16640</name>
</gene>
<keyword evidence="6" id="KW-1185">Reference proteome</keyword>
<evidence type="ECO:0000313" key="6">
    <source>
        <dbReference type="Proteomes" id="UP000659904"/>
    </source>
</evidence>
<feature type="region of interest" description="Disordered" evidence="4">
    <location>
        <begin position="731"/>
        <end position="761"/>
    </location>
</feature>
<protein>
    <submittedName>
        <fullName evidence="5">Nuclease</fullName>
    </submittedName>
</protein>
<dbReference type="GO" id="GO:0000731">
    <property type="term" value="P:DNA synthesis involved in DNA repair"/>
    <property type="evidence" value="ECO:0007669"/>
    <property type="project" value="TreeGrafter"/>
</dbReference>
<name>A0A8J3KG97_9ACTN</name>